<gene>
    <name evidence="3" type="ORF">BKK80_28855</name>
</gene>
<feature type="domain" description="HDOD" evidence="2">
    <location>
        <begin position="1"/>
        <end position="183"/>
    </location>
</feature>
<evidence type="ECO:0000313" key="4">
    <source>
        <dbReference type="Proteomes" id="UP000177515"/>
    </source>
</evidence>
<sequence>MHNEEANTSQLVSVVLSDFTLTQQVIRLANSAMYAAFGGNVTTVTRALSVLGVDAIGHLALGLQLLENFSGLAETREAAGSELHRVLVASEFARKITISKGPKEAEEAVVCTLLRNLARLLVVFYFPEEWVEIQKLSATEGMAISAACEQVLGVSLEELGEEVTRRWSLPPAIAQSIQPKPLDVSTPLGTHVAWLNAVATLSSDVAEQLLERREADSIGEMLTEHAAWLGVEDSLMTDSALDSASYLTQLEQEGISTPTAGGPVPSQGKPADSEARLERSLDEVATVALTTPAGALTPLVLESWMHAMGFERCFGMFLNYATKRYEAKLGFGADIPAKLSRLSFEQGFFPDVFHLALTQIAAIFVEDAASSPIISRLPEWYVREFAKTRSFILLPLQLRNRAIGLFYGDWGQTPCPAVSRQELSKMYKLGEILMQSFERAVPAAPPPAYAQGIGA</sequence>
<dbReference type="PROSITE" id="PS51833">
    <property type="entry name" value="HDOD"/>
    <property type="match status" value="1"/>
</dbReference>
<dbReference type="EMBL" id="CP017755">
    <property type="protein sequence ID" value="AOZ09722.1"/>
    <property type="molecule type" value="Genomic_DNA"/>
</dbReference>
<feature type="region of interest" description="Disordered" evidence="1">
    <location>
        <begin position="255"/>
        <end position="275"/>
    </location>
</feature>
<dbReference type="SUPFAM" id="SSF55781">
    <property type="entry name" value="GAF domain-like"/>
    <property type="match status" value="1"/>
</dbReference>
<reference evidence="3 4" key="1">
    <citation type="submission" date="2016-10" db="EMBL/GenBank/DDBJ databases">
        <title>Complete genome sequences of three Cupriavidus strains isolated from various Malaysian environments.</title>
        <authorList>
            <person name="Abdullah A.A.-A."/>
            <person name="Shafie N.A.H."/>
            <person name="Lau N.S."/>
        </authorList>
    </citation>
    <scope>NUCLEOTIDE SEQUENCE [LARGE SCALE GENOMIC DNA]</scope>
    <source>
        <strain evidence="3 4">USMAA1020</strain>
    </source>
</reference>
<evidence type="ECO:0000256" key="1">
    <source>
        <dbReference type="SAM" id="MobiDB-lite"/>
    </source>
</evidence>
<evidence type="ECO:0000259" key="2">
    <source>
        <dbReference type="PROSITE" id="PS51833"/>
    </source>
</evidence>
<evidence type="ECO:0000313" key="3">
    <source>
        <dbReference type="EMBL" id="AOZ09722.1"/>
    </source>
</evidence>
<dbReference type="SUPFAM" id="SSF109604">
    <property type="entry name" value="HD-domain/PDEase-like"/>
    <property type="match status" value="1"/>
</dbReference>
<dbReference type="PANTHER" id="PTHR33525:SF3">
    <property type="entry name" value="RIBONUCLEASE Y"/>
    <property type="match status" value="1"/>
</dbReference>
<dbReference type="Gene3D" id="3.30.450.40">
    <property type="match status" value="1"/>
</dbReference>
<accession>A0ABN4TR11</accession>
<organism evidence="3 4">
    <name type="scientific">Cupriavidus malaysiensis</name>
    <dbReference type="NCBI Taxonomy" id="367825"/>
    <lineage>
        <taxon>Bacteria</taxon>
        <taxon>Pseudomonadati</taxon>
        <taxon>Pseudomonadota</taxon>
        <taxon>Betaproteobacteria</taxon>
        <taxon>Burkholderiales</taxon>
        <taxon>Burkholderiaceae</taxon>
        <taxon>Cupriavidus</taxon>
    </lineage>
</organism>
<dbReference type="InterPro" id="IPR013976">
    <property type="entry name" value="HDOD"/>
</dbReference>
<keyword evidence="4" id="KW-1185">Reference proteome</keyword>
<protein>
    <recommendedName>
        <fullName evidence="2">HDOD domain-containing protein</fullName>
    </recommendedName>
</protein>
<proteinExistence type="predicted"/>
<dbReference type="Proteomes" id="UP000177515">
    <property type="component" value="Chromosome 2"/>
</dbReference>
<dbReference type="Pfam" id="PF08668">
    <property type="entry name" value="HDOD"/>
    <property type="match status" value="1"/>
</dbReference>
<dbReference type="InterPro" id="IPR029016">
    <property type="entry name" value="GAF-like_dom_sf"/>
</dbReference>
<dbReference type="Gene3D" id="1.10.3210.10">
    <property type="entry name" value="Hypothetical protein af1432"/>
    <property type="match status" value="1"/>
</dbReference>
<dbReference type="InterPro" id="IPR052340">
    <property type="entry name" value="RNase_Y/CdgJ"/>
</dbReference>
<dbReference type="PANTHER" id="PTHR33525">
    <property type="match status" value="1"/>
</dbReference>
<name>A0ABN4TR11_9BURK</name>